<dbReference type="Proteomes" id="UP000032811">
    <property type="component" value="Chromosome 1"/>
</dbReference>
<dbReference type="SUPFAM" id="SSF52540">
    <property type="entry name" value="P-loop containing nucleoside triphosphate hydrolases"/>
    <property type="match status" value="1"/>
</dbReference>
<dbReference type="RefSeq" id="WP_057545666.1">
    <property type="nucleotide sequence ID" value="NZ_CDNJ01000003.1"/>
</dbReference>
<keyword evidence="2" id="KW-0547">Nucleotide-binding</keyword>
<evidence type="ECO:0000256" key="5">
    <source>
        <dbReference type="ARBA" id="ARBA00023136"/>
    </source>
</evidence>
<evidence type="ECO:0000256" key="4">
    <source>
        <dbReference type="ARBA" id="ARBA00023134"/>
    </source>
</evidence>
<gene>
    <name evidence="8" type="ORF">ATCC9714_23401</name>
</gene>
<keyword evidence="9" id="KW-1185">Reference proteome</keyword>
<keyword evidence="5" id="KW-0472">Membrane</keyword>
<dbReference type="Gene3D" id="3.40.50.300">
    <property type="entry name" value="P-loop containing nucleotide triphosphate hydrolases"/>
    <property type="match status" value="1"/>
</dbReference>
<reference evidence="8 9" key="1">
    <citation type="submission" date="2014-11" db="EMBL/GenBank/DDBJ databases">
        <authorList>
            <person name="Aslett M.A."/>
            <person name="De Silva N."/>
        </authorList>
    </citation>
    <scope>NUCLEOTIDE SEQUENCE [LARGE SCALE GENOMIC DNA]</scope>
    <source>
        <strain evidence="8 9">ATCC9714</strain>
    </source>
</reference>
<proteinExistence type="predicted"/>
<keyword evidence="4" id="KW-0342">GTP-binding</keyword>
<feature type="domain" description="Dynamin N-terminal" evidence="7">
    <location>
        <begin position="66"/>
        <end position="266"/>
    </location>
</feature>
<evidence type="ECO:0000256" key="1">
    <source>
        <dbReference type="ARBA" id="ARBA00004370"/>
    </source>
</evidence>
<evidence type="ECO:0000259" key="7">
    <source>
        <dbReference type="Pfam" id="PF00350"/>
    </source>
</evidence>
<comment type="subcellular location">
    <subcellularLocation>
        <location evidence="1">Membrane</location>
    </subcellularLocation>
</comment>
<evidence type="ECO:0000256" key="3">
    <source>
        <dbReference type="ARBA" id="ARBA00022801"/>
    </source>
</evidence>
<feature type="coiled-coil region" evidence="6">
    <location>
        <begin position="9"/>
        <end position="36"/>
    </location>
</feature>
<dbReference type="InterPro" id="IPR027094">
    <property type="entry name" value="Mitofusin_fam"/>
</dbReference>
<keyword evidence="3" id="KW-0378">Hydrolase</keyword>
<dbReference type="GeneID" id="97538169"/>
<sequence>MGFDRNNLYKKALYTVEEVNKNLNKLKLNVFDEKSEINILILKVKNEIDIIKKSIEDLKKPFLLFIMGPGKYGKTSLINSLIKEHFLEVRDIPNTWKLDSLVYGENKRIEIIYDNKISRVYDYEEGKDIIKNEEIKFRNSKNKIRYELEKYKNKEKINIEELKNYKKILEDMYIYKSNICEVRYFIDKKGILNDFVIVDTPGLNQSLLENTNSRMLDYYNHADGIIWILDSQNVISKSSYELLEELKHNYSIEKNKDNIICVVNKIDTIKNKTKDKQKIIEKVDLLYEQNFKDIVMISARNAINGILNNDTNLIDISNIKSLENSIEINFKKKSEKIQIKSKQQGLKLMSKKIIEYINEYKRDLYFEIYKLNKNKNNIKEKLDLVKIYTLEYVKIYISFENLIKNDINVEIRQLENIINKKINQDFDFEINFNVSICRFKEIIKLKVLIDDYKKISEKKDLYLNILQNKSLTNNYKFNINRFIESLKNETISEVSKVLEIIEKNKIYDIEKSFRNRYTDIEVVKEHMQFINNIYDNVVIWGDKNE</sequence>
<dbReference type="EMBL" id="LN679998">
    <property type="protein sequence ID" value="CEJ74452.1"/>
    <property type="molecule type" value="Genomic_DNA"/>
</dbReference>
<dbReference type="InterPro" id="IPR045063">
    <property type="entry name" value="Dynamin_N"/>
</dbReference>
<evidence type="ECO:0000256" key="2">
    <source>
        <dbReference type="ARBA" id="ARBA00022741"/>
    </source>
</evidence>
<organism evidence="8 9">
    <name type="scientific">Paraclostridium sordellii</name>
    <name type="common">Clostridium sordellii</name>
    <dbReference type="NCBI Taxonomy" id="1505"/>
    <lineage>
        <taxon>Bacteria</taxon>
        <taxon>Bacillati</taxon>
        <taxon>Bacillota</taxon>
        <taxon>Clostridia</taxon>
        <taxon>Peptostreptococcales</taxon>
        <taxon>Peptostreptococcaceae</taxon>
        <taxon>Paraclostridium</taxon>
    </lineage>
</organism>
<dbReference type="Pfam" id="PF00350">
    <property type="entry name" value="Dynamin_N"/>
    <property type="match status" value="1"/>
</dbReference>
<dbReference type="PANTHER" id="PTHR10465:SF0">
    <property type="entry name" value="SARCALUMENIN"/>
    <property type="match status" value="1"/>
</dbReference>
<evidence type="ECO:0000256" key="6">
    <source>
        <dbReference type="SAM" id="Coils"/>
    </source>
</evidence>
<keyword evidence="6" id="KW-0175">Coiled coil</keyword>
<evidence type="ECO:0000313" key="9">
    <source>
        <dbReference type="Proteomes" id="UP000032811"/>
    </source>
</evidence>
<dbReference type="PANTHER" id="PTHR10465">
    <property type="entry name" value="TRANSMEMBRANE GTPASE FZO1"/>
    <property type="match status" value="1"/>
</dbReference>
<accession>A0ABM9RQX9</accession>
<evidence type="ECO:0000313" key="8">
    <source>
        <dbReference type="EMBL" id="CEJ74452.1"/>
    </source>
</evidence>
<name>A0ABM9RQX9_PARSO</name>
<protein>
    <submittedName>
        <fullName evidence="8">50S ribosome-binding GTPase family protein</fullName>
    </submittedName>
</protein>
<dbReference type="InterPro" id="IPR027417">
    <property type="entry name" value="P-loop_NTPase"/>
</dbReference>